<keyword evidence="7 11" id="KW-0067">ATP-binding</keyword>
<dbReference type="PROSITE" id="PS00211">
    <property type="entry name" value="ABC_TRANSPORTER_1"/>
    <property type="match status" value="1"/>
</dbReference>
<gene>
    <name evidence="11" type="ORF">KIN_20390</name>
</gene>
<evidence type="ECO:0000256" key="1">
    <source>
        <dbReference type="ARBA" id="ARBA00004417"/>
    </source>
</evidence>
<evidence type="ECO:0000259" key="10">
    <source>
        <dbReference type="PROSITE" id="PS50893"/>
    </source>
</evidence>
<dbReference type="CDD" id="cd03257">
    <property type="entry name" value="ABC_NikE_OppD_transporters"/>
    <property type="match status" value="1"/>
</dbReference>
<dbReference type="PANTHER" id="PTHR43297">
    <property type="entry name" value="OLIGOPEPTIDE TRANSPORT ATP-BINDING PROTEIN APPD"/>
    <property type="match status" value="1"/>
</dbReference>
<dbReference type="InterPro" id="IPR017871">
    <property type="entry name" value="ABC_transporter-like_CS"/>
</dbReference>
<dbReference type="InterPro" id="IPR013563">
    <property type="entry name" value="Oligopep_ABC_C"/>
</dbReference>
<organism evidence="11 12">
    <name type="scientific">Litoreibacter roseus</name>
    <dbReference type="NCBI Taxonomy" id="2601869"/>
    <lineage>
        <taxon>Bacteria</taxon>
        <taxon>Pseudomonadati</taxon>
        <taxon>Pseudomonadota</taxon>
        <taxon>Alphaproteobacteria</taxon>
        <taxon>Rhodobacterales</taxon>
        <taxon>Roseobacteraceae</taxon>
        <taxon>Litoreibacter</taxon>
    </lineage>
</organism>
<feature type="domain" description="ABC transporter" evidence="10">
    <location>
        <begin position="8"/>
        <end position="252"/>
    </location>
</feature>
<proteinExistence type="inferred from homology"/>
<evidence type="ECO:0000256" key="2">
    <source>
        <dbReference type="ARBA" id="ARBA00005417"/>
    </source>
</evidence>
<dbReference type="AlphaFoldDB" id="A0A6N6JFP8"/>
<dbReference type="InterPro" id="IPR003593">
    <property type="entry name" value="AAA+_ATPase"/>
</dbReference>
<dbReference type="Gene3D" id="3.40.50.300">
    <property type="entry name" value="P-loop containing nucleotide triphosphate hydrolases"/>
    <property type="match status" value="1"/>
</dbReference>
<dbReference type="GO" id="GO:0005524">
    <property type="term" value="F:ATP binding"/>
    <property type="evidence" value="ECO:0007669"/>
    <property type="project" value="UniProtKB-KW"/>
</dbReference>
<dbReference type="InterPro" id="IPR027417">
    <property type="entry name" value="P-loop_NTPase"/>
</dbReference>
<dbReference type="GO" id="GO:0005886">
    <property type="term" value="C:plasma membrane"/>
    <property type="evidence" value="ECO:0007669"/>
    <property type="project" value="UniProtKB-SubCell"/>
</dbReference>
<evidence type="ECO:0000256" key="4">
    <source>
        <dbReference type="ARBA" id="ARBA00022475"/>
    </source>
</evidence>
<dbReference type="Pfam" id="PF00005">
    <property type="entry name" value="ABC_tran"/>
    <property type="match status" value="1"/>
</dbReference>
<dbReference type="EMBL" id="BLJE01000002">
    <property type="protein sequence ID" value="GFE64965.1"/>
    <property type="molecule type" value="Genomic_DNA"/>
</dbReference>
<evidence type="ECO:0000256" key="3">
    <source>
        <dbReference type="ARBA" id="ARBA00022448"/>
    </source>
</evidence>
<evidence type="ECO:0000256" key="8">
    <source>
        <dbReference type="ARBA" id="ARBA00022967"/>
    </source>
</evidence>
<name>A0A6N6JFP8_9RHOB</name>
<reference evidence="11 12" key="1">
    <citation type="submission" date="2019-12" db="EMBL/GenBank/DDBJ databases">
        <title>Litoreibacter badius sp. nov., a novel bacteriochlorophyll a-containing bacterium in the genus Litoreibacter.</title>
        <authorList>
            <person name="Kanamuro M."/>
            <person name="Takabe Y."/>
            <person name="Mori K."/>
            <person name="Takaichi S."/>
            <person name="Hanada S."/>
        </authorList>
    </citation>
    <scope>NUCLEOTIDE SEQUENCE [LARGE SCALE GENOMIC DNA]</scope>
    <source>
        <strain evidence="11 12">K6</strain>
    </source>
</reference>
<keyword evidence="9" id="KW-0472">Membrane</keyword>
<comment type="subcellular location">
    <subcellularLocation>
        <location evidence="1">Cell inner membrane</location>
        <topology evidence="1">Peripheral membrane protein</topology>
    </subcellularLocation>
</comment>
<comment type="caution">
    <text evidence="11">The sequence shown here is derived from an EMBL/GenBank/DDBJ whole genome shotgun (WGS) entry which is preliminary data.</text>
</comment>
<dbReference type="Proteomes" id="UP000436822">
    <property type="component" value="Unassembled WGS sequence"/>
</dbReference>
<keyword evidence="4" id="KW-1003">Cell membrane</keyword>
<accession>A0A6N6JFP8</accession>
<dbReference type="OrthoDB" id="7957282at2"/>
<keyword evidence="6" id="KW-0547">Nucleotide-binding</keyword>
<dbReference type="InterPro" id="IPR003439">
    <property type="entry name" value="ABC_transporter-like_ATP-bd"/>
</dbReference>
<dbReference type="GO" id="GO:0015833">
    <property type="term" value="P:peptide transport"/>
    <property type="evidence" value="ECO:0007669"/>
    <property type="project" value="InterPro"/>
</dbReference>
<sequence>MSEPVLSVRGLKVYYATPDGDVLATDDISFDLERGETLGLVGESGSGKTTATSGILRMVSSPGRIAGGRVTLDGEDMIALSDEEFRKRRWSKLALIPQGAMNSLNPTMKISAQIADVVRTHTGAAPDRARVLELFQMVGLPERIYEMYPHELSGGMKQRVCIAMAVALNPTVIIADEATSALDVVVQRVVAQTLAKVRDALGVSMIMIGHDMGLMAQMVDRIAVMYAGKIVEIAPVADMFARPGHPYSKILIESVPSLTERRPMKITEGITHDPRNPPEGCIFQLRCPHVNDGCTKPQPMRELRPGQTVACHRAEELEGAHV</sequence>
<dbReference type="GO" id="GO:0016887">
    <property type="term" value="F:ATP hydrolysis activity"/>
    <property type="evidence" value="ECO:0007669"/>
    <property type="project" value="InterPro"/>
</dbReference>
<dbReference type="PROSITE" id="PS50893">
    <property type="entry name" value="ABC_TRANSPORTER_2"/>
    <property type="match status" value="1"/>
</dbReference>
<dbReference type="SMART" id="SM00382">
    <property type="entry name" value="AAA"/>
    <property type="match status" value="1"/>
</dbReference>
<dbReference type="InterPro" id="IPR050388">
    <property type="entry name" value="ABC_Ni/Peptide_Import"/>
</dbReference>
<dbReference type="FunFam" id="3.40.50.300:FF:000016">
    <property type="entry name" value="Oligopeptide ABC transporter ATP-binding component"/>
    <property type="match status" value="1"/>
</dbReference>
<dbReference type="RefSeq" id="WP_159806526.1">
    <property type="nucleotide sequence ID" value="NZ_BLJE01000002.1"/>
</dbReference>
<comment type="similarity">
    <text evidence="2">Belongs to the ABC transporter superfamily.</text>
</comment>
<evidence type="ECO:0000313" key="11">
    <source>
        <dbReference type="EMBL" id="GFE64965.1"/>
    </source>
</evidence>
<protein>
    <submittedName>
        <fullName evidence="11">Peptide ABC transporter ATP-binding protein</fullName>
    </submittedName>
</protein>
<evidence type="ECO:0000313" key="12">
    <source>
        <dbReference type="Proteomes" id="UP000436822"/>
    </source>
</evidence>
<dbReference type="PANTHER" id="PTHR43297:SF14">
    <property type="entry name" value="ATPASE AAA-TYPE CORE DOMAIN-CONTAINING PROTEIN"/>
    <property type="match status" value="1"/>
</dbReference>
<dbReference type="Pfam" id="PF08352">
    <property type="entry name" value="oligo_HPY"/>
    <property type="match status" value="1"/>
</dbReference>
<keyword evidence="5" id="KW-0997">Cell inner membrane</keyword>
<dbReference type="SUPFAM" id="SSF52540">
    <property type="entry name" value="P-loop containing nucleoside triphosphate hydrolases"/>
    <property type="match status" value="1"/>
</dbReference>
<evidence type="ECO:0000256" key="9">
    <source>
        <dbReference type="ARBA" id="ARBA00023136"/>
    </source>
</evidence>
<keyword evidence="12" id="KW-1185">Reference proteome</keyword>
<keyword evidence="8" id="KW-1278">Translocase</keyword>
<evidence type="ECO:0000256" key="5">
    <source>
        <dbReference type="ARBA" id="ARBA00022519"/>
    </source>
</evidence>
<keyword evidence="3" id="KW-0813">Transport</keyword>
<dbReference type="NCBIfam" id="TIGR01727">
    <property type="entry name" value="oligo_HPY"/>
    <property type="match status" value="1"/>
</dbReference>
<evidence type="ECO:0000256" key="7">
    <source>
        <dbReference type="ARBA" id="ARBA00022840"/>
    </source>
</evidence>
<dbReference type="GO" id="GO:0055085">
    <property type="term" value="P:transmembrane transport"/>
    <property type="evidence" value="ECO:0007669"/>
    <property type="project" value="UniProtKB-ARBA"/>
</dbReference>
<evidence type="ECO:0000256" key="6">
    <source>
        <dbReference type="ARBA" id="ARBA00022741"/>
    </source>
</evidence>